<reference evidence="4" key="2">
    <citation type="submission" date="2023-04" db="EMBL/GenBank/DDBJ databases">
        <title>Genome dynamics across the evolutionary transition to endosymbiosis.</title>
        <authorList>
            <person name="Siozios S."/>
            <person name="Nadal-Jimenez P."/>
            <person name="Azagi T."/>
            <person name="Sprong H."/>
            <person name="Frost C.L."/>
            <person name="Parratt S.R."/>
            <person name="Taylor G."/>
            <person name="Brettell L."/>
            <person name="Lew K.C."/>
            <person name="Croft L."/>
            <person name="King K.C."/>
            <person name="Brockhurst M.A."/>
            <person name="Hypsa V."/>
            <person name="Novakova E."/>
            <person name="Darby A.C."/>
            <person name="Hurst G.D.D."/>
        </authorList>
    </citation>
    <scope>NUCLEOTIDE SEQUENCE</scope>
    <source>
        <strain evidence="4">AIh</strain>
        <strain evidence="6">ANv_CAN</strain>
        <strain evidence="5">APv</strain>
    </source>
</reference>
<evidence type="ECO:0000313" key="5">
    <source>
        <dbReference type="EMBL" id="WGM00880.1"/>
    </source>
</evidence>
<keyword evidence="2" id="KW-0732">Signal</keyword>
<dbReference type="EMBL" id="CP123523">
    <property type="protein sequence ID" value="WGM04926.1"/>
    <property type="molecule type" value="Genomic_DNA"/>
</dbReference>
<protein>
    <submittedName>
        <fullName evidence="3">Uncharacterized protein</fullName>
    </submittedName>
</protein>
<evidence type="ECO:0000256" key="2">
    <source>
        <dbReference type="SAM" id="SignalP"/>
    </source>
</evidence>
<feature type="chain" id="PRO_5044607035" evidence="2">
    <location>
        <begin position="23"/>
        <end position="72"/>
    </location>
</feature>
<gene>
    <name evidence="3" type="ORF">ArsFIN_32820</name>
    <name evidence="4" type="ORF">QE207_12550</name>
    <name evidence="5" type="ORF">QE210_13635</name>
    <name evidence="6" type="ORF">QE258_15245</name>
</gene>
<dbReference type="KEGG" id="ans:ArsFIN_32820"/>
<accession>A0A4P7KXH4</accession>
<dbReference type="Proteomes" id="UP000295134">
    <property type="component" value="Chromosome"/>
</dbReference>
<dbReference type="Proteomes" id="UP001177592">
    <property type="component" value="Chromosome"/>
</dbReference>
<dbReference type="EMBL" id="CP123504">
    <property type="protein sequence ID" value="WGM00880.1"/>
    <property type="molecule type" value="Genomic_DNA"/>
</dbReference>
<organism evidence="3 7">
    <name type="scientific">Arsenophonus nasoniae</name>
    <name type="common">son-killer infecting Nasonia vitripennis</name>
    <dbReference type="NCBI Taxonomy" id="638"/>
    <lineage>
        <taxon>Bacteria</taxon>
        <taxon>Pseudomonadati</taxon>
        <taxon>Pseudomonadota</taxon>
        <taxon>Gammaproteobacteria</taxon>
        <taxon>Enterobacterales</taxon>
        <taxon>Morganellaceae</taxon>
        <taxon>Arsenophonus</taxon>
    </lineage>
</organism>
<evidence type="ECO:0000313" key="3">
    <source>
        <dbReference type="EMBL" id="QBY44696.1"/>
    </source>
</evidence>
<dbReference type="EMBL" id="CP038613">
    <property type="protein sequence ID" value="QBY44696.1"/>
    <property type="molecule type" value="Genomic_DNA"/>
</dbReference>
<reference evidence="3 7" key="1">
    <citation type="submission" date="2019-03" db="EMBL/GenBank/DDBJ databases">
        <title>Long-read sequencing reveals hyperdense prophage content in a complex bacterial symbiont genome.</title>
        <authorList>
            <person name="Frost C.L."/>
            <person name="Siozios S."/>
            <person name="Nadal-Jimenez P."/>
            <person name="Brockhurst M.A."/>
            <person name="King K.C."/>
            <person name="Darby A.C."/>
            <person name="Hurst G.D.D."/>
        </authorList>
    </citation>
    <scope>NUCLEOTIDE SEQUENCE [LARGE SCALE GENOMIC DNA]</scope>
    <source>
        <strain evidence="3 7">FIN</strain>
    </source>
</reference>
<dbReference type="Proteomes" id="UP001177595">
    <property type="component" value="Chromosome"/>
</dbReference>
<dbReference type="Proteomes" id="UP001177597">
    <property type="component" value="Chromosome"/>
</dbReference>
<dbReference type="RefSeq" id="WP_034249605.1">
    <property type="nucleotide sequence ID" value="NZ_CP038613.1"/>
</dbReference>
<name>A0A4P7KXH4_9GAMM</name>
<evidence type="ECO:0000313" key="6">
    <source>
        <dbReference type="EMBL" id="WGM04926.1"/>
    </source>
</evidence>
<dbReference type="AlphaFoldDB" id="A0A4P7KXH4"/>
<keyword evidence="8" id="KW-1185">Reference proteome</keyword>
<sequence length="72" mass="8009">MKSLLKTAIVTSFLAFSSFSIANTNIPWQCTINTFMTDTAKSIRWQKENCLPPSNESTPQTSNEINISNTHG</sequence>
<evidence type="ECO:0000313" key="7">
    <source>
        <dbReference type="Proteomes" id="UP000295134"/>
    </source>
</evidence>
<feature type="region of interest" description="Disordered" evidence="1">
    <location>
        <begin position="49"/>
        <end position="72"/>
    </location>
</feature>
<proteinExistence type="predicted"/>
<evidence type="ECO:0000313" key="8">
    <source>
        <dbReference type="Proteomes" id="UP001177592"/>
    </source>
</evidence>
<dbReference type="GeneID" id="96878239"/>
<evidence type="ECO:0000256" key="1">
    <source>
        <dbReference type="SAM" id="MobiDB-lite"/>
    </source>
</evidence>
<evidence type="ECO:0000313" key="4">
    <source>
        <dbReference type="EMBL" id="WGL94537.1"/>
    </source>
</evidence>
<dbReference type="EMBL" id="CP123498">
    <property type="protein sequence ID" value="WGL94537.1"/>
    <property type="molecule type" value="Genomic_DNA"/>
</dbReference>
<feature type="compositionally biased region" description="Polar residues" evidence="1">
    <location>
        <begin position="52"/>
        <end position="72"/>
    </location>
</feature>
<feature type="signal peptide" evidence="2">
    <location>
        <begin position="1"/>
        <end position="22"/>
    </location>
</feature>